<proteinExistence type="predicted"/>
<dbReference type="AlphaFoldDB" id="A0A1Q2KVK6"/>
<name>A0A1Q2KVK6_9BACL</name>
<protein>
    <recommendedName>
        <fullName evidence="3">DUF1797 family protein</fullName>
    </recommendedName>
</protein>
<dbReference type="EMBL" id="CP019640">
    <property type="protein sequence ID" value="AQQ52173.1"/>
    <property type="molecule type" value="Genomic_DNA"/>
</dbReference>
<dbReference type="KEGG" id="pmar:B0X71_02960"/>
<evidence type="ECO:0000313" key="2">
    <source>
        <dbReference type="Proteomes" id="UP000188184"/>
    </source>
</evidence>
<dbReference type="Proteomes" id="UP000188184">
    <property type="component" value="Chromosome"/>
</dbReference>
<evidence type="ECO:0008006" key="3">
    <source>
        <dbReference type="Google" id="ProtNLM"/>
    </source>
</evidence>
<gene>
    <name evidence="1" type="ORF">B0X71_02960</name>
</gene>
<dbReference type="RefSeq" id="WP_077588045.1">
    <property type="nucleotide sequence ID" value="NZ_CP019640.1"/>
</dbReference>
<organism evidence="1 2">
    <name type="scientific">Planococcus lenghuensis</name>
    <dbReference type="NCBI Taxonomy" id="2213202"/>
    <lineage>
        <taxon>Bacteria</taxon>
        <taxon>Bacillati</taxon>
        <taxon>Bacillota</taxon>
        <taxon>Bacilli</taxon>
        <taxon>Bacillales</taxon>
        <taxon>Caryophanaceae</taxon>
        <taxon>Planococcus</taxon>
    </lineage>
</organism>
<dbReference type="OrthoDB" id="2428905at2"/>
<reference evidence="1 2" key="1">
    <citation type="submission" date="2017-02" db="EMBL/GenBank/DDBJ databases">
        <title>The complete genomic sequence of a novel cold adapted crude oil-degrading bacterium Planococcus qaidamina Y42.</title>
        <authorList>
            <person name="Yang R."/>
        </authorList>
    </citation>
    <scope>NUCLEOTIDE SEQUENCE [LARGE SCALE GENOMIC DNA]</scope>
    <source>
        <strain evidence="1 2">Y42</strain>
    </source>
</reference>
<accession>A0A1Q2KVK6</accession>
<sequence length="77" mass="8986">MNLEHIQETLKTVQYYHNVNIVQTFEKEDGTSIRVKCIENTRTLEVSYSASETIERYETIEEAAVAIEQYLNLEITT</sequence>
<keyword evidence="2" id="KW-1185">Reference proteome</keyword>
<evidence type="ECO:0000313" key="1">
    <source>
        <dbReference type="EMBL" id="AQQ52173.1"/>
    </source>
</evidence>